<sequence>MRNIKLTFTLLLFTMLSTEFALAQDWPQLNKYKEANAKLETPAPGEKRVVFMGNSITEGWSNHNPEFFEGKPYINRGIGGQTTPQMLVRFRQDVIDLKPEVVVILAGINDIAGNTGPSTVEMIEDNLISMAQLAKANGIKVVLSSVLPALDFSWRPGMEPAPKVIALNKMIKRYADENGLVYLDYFSAMADAQQGLKSEYTYDGVHPNKAGYEVMAPLAEAAIAKAMKQKQPKGRSK</sequence>
<accession>A0ABT3REG9</accession>
<dbReference type="EMBL" id="JAPFQO010000006">
    <property type="protein sequence ID" value="MCX2740258.1"/>
    <property type="molecule type" value="Genomic_DNA"/>
</dbReference>
<name>A0ABT3REG9_9BACT</name>
<dbReference type="Proteomes" id="UP001207228">
    <property type="component" value="Unassembled WGS sequence"/>
</dbReference>
<dbReference type="PANTHER" id="PTHR30383">
    <property type="entry name" value="THIOESTERASE 1/PROTEASE 1/LYSOPHOSPHOLIPASE L1"/>
    <property type="match status" value="1"/>
</dbReference>
<organism evidence="3 4">
    <name type="scientific">Pontibacter anaerobius</name>
    <dbReference type="NCBI Taxonomy" id="2993940"/>
    <lineage>
        <taxon>Bacteria</taxon>
        <taxon>Pseudomonadati</taxon>
        <taxon>Bacteroidota</taxon>
        <taxon>Cytophagia</taxon>
        <taxon>Cytophagales</taxon>
        <taxon>Hymenobacteraceae</taxon>
        <taxon>Pontibacter</taxon>
    </lineage>
</organism>
<keyword evidence="1" id="KW-0732">Signal</keyword>
<feature type="domain" description="SGNH hydrolase-type esterase" evidence="2">
    <location>
        <begin position="51"/>
        <end position="214"/>
    </location>
</feature>
<dbReference type="InterPro" id="IPR036514">
    <property type="entry name" value="SGNH_hydro_sf"/>
</dbReference>
<dbReference type="Gene3D" id="3.40.50.1110">
    <property type="entry name" value="SGNH hydrolase"/>
    <property type="match status" value="1"/>
</dbReference>
<feature type="chain" id="PRO_5045603692" evidence="1">
    <location>
        <begin position="24"/>
        <end position="237"/>
    </location>
</feature>
<evidence type="ECO:0000256" key="1">
    <source>
        <dbReference type="SAM" id="SignalP"/>
    </source>
</evidence>
<dbReference type="InterPro" id="IPR013830">
    <property type="entry name" value="SGNH_hydro"/>
</dbReference>
<evidence type="ECO:0000259" key="2">
    <source>
        <dbReference type="Pfam" id="PF13472"/>
    </source>
</evidence>
<dbReference type="SUPFAM" id="SSF52266">
    <property type="entry name" value="SGNH hydrolase"/>
    <property type="match status" value="1"/>
</dbReference>
<reference evidence="3 4" key="1">
    <citation type="submission" date="2022-11" db="EMBL/GenBank/DDBJ databases">
        <title>The characterization of three novel Bacteroidetes species and genomic analysis of their roles in tidal elemental geochemical cycles.</title>
        <authorList>
            <person name="Ma K.-J."/>
        </authorList>
    </citation>
    <scope>NUCLEOTIDE SEQUENCE [LARGE SCALE GENOMIC DNA]</scope>
    <source>
        <strain evidence="3 4">M82</strain>
    </source>
</reference>
<gene>
    <name evidence="3" type="ORF">OO017_09910</name>
</gene>
<evidence type="ECO:0000313" key="3">
    <source>
        <dbReference type="EMBL" id="MCX2740258.1"/>
    </source>
</evidence>
<protein>
    <submittedName>
        <fullName evidence="3">SGNH/GDSL hydrolase family protein</fullName>
    </submittedName>
</protein>
<dbReference type="Pfam" id="PF13472">
    <property type="entry name" value="Lipase_GDSL_2"/>
    <property type="match status" value="1"/>
</dbReference>
<feature type="signal peptide" evidence="1">
    <location>
        <begin position="1"/>
        <end position="23"/>
    </location>
</feature>
<keyword evidence="3" id="KW-0378">Hydrolase</keyword>
<dbReference type="PANTHER" id="PTHR30383:SF5">
    <property type="entry name" value="SGNH HYDROLASE-TYPE ESTERASE DOMAIN-CONTAINING PROTEIN"/>
    <property type="match status" value="1"/>
</dbReference>
<keyword evidence="4" id="KW-1185">Reference proteome</keyword>
<evidence type="ECO:0000313" key="4">
    <source>
        <dbReference type="Proteomes" id="UP001207228"/>
    </source>
</evidence>
<comment type="caution">
    <text evidence="3">The sequence shown here is derived from an EMBL/GenBank/DDBJ whole genome shotgun (WGS) entry which is preliminary data.</text>
</comment>
<dbReference type="GO" id="GO:0016787">
    <property type="term" value="F:hydrolase activity"/>
    <property type="evidence" value="ECO:0007669"/>
    <property type="project" value="UniProtKB-KW"/>
</dbReference>
<proteinExistence type="predicted"/>
<dbReference type="RefSeq" id="WP_266052320.1">
    <property type="nucleotide sequence ID" value="NZ_JAPFQO010000006.1"/>
</dbReference>
<dbReference type="CDD" id="cd04501">
    <property type="entry name" value="SGNH_hydrolase_like_4"/>
    <property type="match status" value="1"/>
</dbReference>
<dbReference type="InterPro" id="IPR051532">
    <property type="entry name" value="Ester_Hydrolysis_Enzymes"/>
</dbReference>